<dbReference type="InterPro" id="IPR027304">
    <property type="entry name" value="Trigger_fact/SurA_dom_sf"/>
</dbReference>
<dbReference type="PROSITE" id="PS50198">
    <property type="entry name" value="PPIC_PPIASE_2"/>
    <property type="match status" value="2"/>
</dbReference>
<sequence>MKKGFLFVLAILAAGTAQQALAQTKKVVADKIIGKVGDRIILQSDIANAVEDIRRQGGEVPPNPDCILLEAELVKKALVLQAEKDSVTVDDAEVESLIENQIRGFIQAYGGREALEEIAGRTIYQIKEDFRKPFKEKELANKMRSKILETVRITPNEVKDYFESIPKDSLPYYESELEVGKIVIFPKPSRDIESYTAKQLNDIKKQIESGSRRFDQMAKLYSEDPGSKDNGGQYALNKADKGMWDPVFLSTAFKLKEGQISNVVKSKFGLHIIQCVSRNGDDAVVRHILMIPPVTEDELNEAKGRLDSARSMLIAGTLTFGEAVNKYSNDEDNKFTGGWEMSREQTSMVTIDQLDKTMIPLLKNLKPGQYSQPEVFTTEQGKKGVRFIYLRTRTEPHRENLKDDYNKIAARALEEKKQNILSNWFADKISTYYIYVDPKFGSCDSLKPWLDASASRNK</sequence>
<feature type="signal peptide" evidence="3">
    <location>
        <begin position="1"/>
        <end position="22"/>
    </location>
</feature>
<dbReference type="SUPFAM" id="SSF109998">
    <property type="entry name" value="Triger factor/SurA peptide-binding domain-like"/>
    <property type="match status" value="1"/>
</dbReference>
<dbReference type="InterPro" id="IPR046357">
    <property type="entry name" value="PPIase_dom_sf"/>
</dbReference>
<dbReference type="SUPFAM" id="SSF54534">
    <property type="entry name" value="FKBP-like"/>
    <property type="match status" value="2"/>
</dbReference>
<feature type="chain" id="PRO_5026221147" evidence="3">
    <location>
        <begin position="23"/>
        <end position="458"/>
    </location>
</feature>
<dbReference type="Gene3D" id="1.10.4030.10">
    <property type="entry name" value="Porin chaperone SurA, peptide-binding domain"/>
    <property type="match status" value="1"/>
</dbReference>
<evidence type="ECO:0000256" key="2">
    <source>
        <dbReference type="PROSITE-ProRule" id="PRU00278"/>
    </source>
</evidence>
<reference evidence="5 6" key="1">
    <citation type="submission" date="2019-11" db="EMBL/GenBank/DDBJ databases">
        <authorList>
            <person name="Im W.T."/>
        </authorList>
    </citation>
    <scope>NUCLEOTIDE SEQUENCE [LARGE SCALE GENOMIC DNA]</scope>
    <source>
        <strain evidence="5 6">SB-02</strain>
    </source>
</reference>
<keyword evidence="6" id="KW-1185">Reference proteome</keyword>
<dbReference type="PANTHER" id="PTHR47637">
    <property type="entry name" value="CHAPERONE SURA"/>
    <property type="match status" value="1"/>
</dbReference>
<dbReference type="PANTHER" id="PTHR47637:SF1">
    <property type="entry name" value="CHAPERONE SURA"/>
    <property type="match status" value="1"/>
</dbReference>
<evidence type="ECO:0000256" key="3">
    <source>
        <dbReference type="SAM" id="SignalP"/>
    </source>
</evidence>
<dbReference type="Proteomes" id="UP000426027">
    <property type="component" value="Chromosome"/>
</dbReference>
<protein>
    <submittedName>
        <fullName evidence="5">Peptidylprolyl isomerase</fullName>
    </submittedName>
</protein>
<feature type="domain" description="PpiC" evidence="4">
    <location>
        <begin position="280"/>
        <end position="373"/>
    </location>
</feature>
<keyword evidence="2 5" id="KW-0413">Isomerase</keyword>
<dbReference type="InterPro" id="IPR000297">
    <property type="entry name" value="PPIase_PpiC"/>
</dbReference>
<name>A0A6I6GGP7_9BACT</name>
<dbReference type="RefSeq" id="WP_157479922.1">
    <property type="nucleotide sequence ID" value="NZ_CP046566.1"/>
</dbReference>
<dbReference type="KEGG" id="fls:GLV81_16910"/>
<dbReference type="InterPro" id="IPR050280">
    <property type="entry name" value="OMP_Chaperone_SurA"/>
</dbReference>
<evidence type="ECO:0000313" key="6">
    <source>
        <dbReference type="Proteomes" id="UP000426027"/>
    </source>
</evidence>
<proteinExistence type="predicted"/>
<dbReference type="Pfam" id="PF00639">
    <property type="entry name" value="Rotamase"/>
    <property type="match status" value="2"/>
</dbReference>
<organism evidence="5 6">
    <name type="scientific">Phnomibacter ginsenosidimutans</name>
    <dbReference type="NCBI Taxonomy" id="2676868"/>
    <lineage>
        <taxon>Bacteria</taxon>
        <taxon>Pseudomonadati</taxon>
        <taxon>Bacteroidota</taxon>
        <taxon>Chitinophagia</taxon>
        <taxon>Chitinophagales</taxon>
        <taxon>Chitinophagaceae</taxon>
        <taxon>Phnomibacter</taxon>
    </lineage>
</organism>
<keyword evidence="2" id="KW-0697">Rotamase</keyword>
<dbReference type="AlphaFoldDB" id="A0A6I6GGP7"/>
<evidence type="ECO:0000256" key="1">
    <source>
        <dbReference type="ARBA" id="ARBA00022729"/>
    </source>
</evidence>
<dbReference type="GO" id="GO:0003755">
    <property type="term" value="F:peptidyl-prolyl cis-trans isomerase activity"/>
    <property type="evidence" value="ECO:0007669"/>
    <property type="project" value="UniProtKB-KW"/>
</dbReference>
<feature type="domain" description="PpiC" evidence="4">
    <location>
        <begin position="174"/>
        <end position="277"/>
    </location>
</feature>
<accession>A0A6I6GGP7</accession>
<evidence type="ECO:0000259" key="4">
    <source>
        <dbReference type="PROSITE" id="PS50198"/>
    </source>
</evidence>
<evidence type="ECO:0000313" key="5">
    <source>
        <dbReference type="EMBL" id="QGW29570.1"/>
    </source>
</evidence>
<dbReference type="EMBL" id="CP046566">
    <property type="protein sequence ID" value="QGW29570.1"/>
    <property type="molecule type" value="Genomic_DNA"/>
</dbReference>
<gene>
    <name evidence="5" type="ORF">GLV81_16910</name>
</gene>
<keyword evidence="1 3" id="KW-0732">Signal</keyword>
<dbReference type="Gene3D" id="3.10.50.40">
    <property type="match status" value="2"/>
</dbReference>